<reference evidence="2" key="1">
    <citation type="submission" date="2022-06" db="EMBL/GenBank/DDBJ databases">
        <title>Genome Sequence of Candolleomyces eurysporus.</title>
        <authorList>
            <person name="Buettner E."/>
        </authorList>
    </citation>
    <scope>NUCLEOTIDE SEQUENCE</scope>
    <source>
        <strain evidence="2">VTCC 930004</strain>
    </source>
</reference>
<evidence type="ECO:0000313" key="2">
    <source>
        <dbReference type="EMBL" id="KAJ2927058.1"/>
    </source>
</evidence>
<comment type="caution">
    <text evidence="2">The sequence shown here is derived from an EMBL/GenBank/DDBJ whole genome shotgun (WGS) entry which is preliminary data.</text>
</comment>
<feature type="region of interest" description="Disordered" evidence="1">
    <location>
        <begin position="17"/>
        <end position="37"/>
    </location>
</feature>
<accession>A0A9W8J6P2</accession>
<dbReference type="OrthoDB" id="8954335at2759"/>
<feature type="non-terminal residue" evidence="2">
    <location>
        <position position="1"/>
    </location>
</feature>
<proteinExistence type="predicted"/>
<keyword evidence="3" id="KW-1185">Reference proteome</keyword>
<name>A0A9W8J6P2_9AGAR</name>
<gene>
    <name evidence="2" type="ORF">H1R20_g10032</name>
</gene>
<dbReference type="AlphaFoldDB" id="A0A9W8J6P2"/>
<dbReference type="EMBL" id="JANBPK010001039">
    <property type="protein sequence ID" value="KAJ2927058.1"/>
    <property type="molecule type" value="Genomic_DNA"/>
</dbReference>
<protein>
    <submittedName>
        <fullName evidence="2">Uncharacterized protein</fullName>
    </submittedName>
</protein>
<evidence type="ECO:0000256" key="1">
    <source>
        <dbReference type="SAM" id="MobiDB-lite"/>
    </source>
</evidence>
<sequence length="509" mass="54853">MAGIVNCSESFGLPFTSPAGSLSETPDPQPASQPPIRHGVFAAKPALEHLGLCRDELVQAVNGFKSPITVLAGFNKDIFERSTSLLQEIHIYPMEELELEQPALEQVGKLAAPYPSVIFLPSGKAVRPPVYDAEGNCITFDRVIASSVCNLRFSNAIEKGLLISSIPEGEPNGENQNRDGVQGTGAASIGAAGQLPTLGGSDAQQISDSNGLGPARGVSGVEGGEEDSGSGAVPEGADGDIEAGESALGLRNAAAVPQDPPEPEEGGLTGEPSDVQFQGMAVIHQPDLPPMGLQLQGTLSYQYIPQQSAMVKFSRMRSQASQTDENTLSPYSQKFIKIMVDTADPLWGVVEIQPRTMASSESQEKRASEKKTTLQTAIKILMTFNPFKAGANFEGAHTKKQSTTAERVFFRDRVFLEEGRGSFAWIYHIDDEDAKERGFELPPHYLPTVELEYFPYGHVSPEKLSVEVSSFWSLVPDQTGNKVLDAARPTPLGYSNLCQDIWFDLAQEK</sequence>
<feature type="region of interest" description="Disordered" evidence="1">
    <location>
        <begin position="166"/>
        <end position="273"/>
    </location>
</feature>
<dbReference type="Proteomes" id="UP001140091">
    <property type="component" value="Unassembled WGS sequence"/>
</dbReference>
<organism evidence="2 3">
    <name type="scientific">Candolleomyces eurysporus</name>
    <dbReference type="NCBI Taxonomy" id="2828524"/>
    <lineage>
        <taxon>Eukaryota</taxon>
        <taxon>Fungi</taxon>
        <taxon>Dikarya</taxon>
        <taxon>Basidiomycota</taxon>
        <taxon>Agaricomycotina</taxon>
        <taxon>Agaricomycetes</taxon>
        <taxon>Agaricomycetidae</taxon>
        <taxon>Agaricales</taxon>
        <taxon>Agaricineae</taxon>
        <taxon>Psathyrellaceae</taxon>
        <taxon>Candolleomyces</taxon>
    </lineage>
</organism>
<evidence type="ECO:0000313" key="3">
    <source>
        <dbReference type="Proteomes" id="UP001140091"/>
    </source>
</evidence>